<dbReference type="EMBL" id="JARBJD010000004">
    <property type="protein sequence ID" value="KAK2963893.1"/>
    <property type="molecule type" value="Genomic_DNA"/>
</dbReference>
<proteinExistence type="predicted"/>
<reference evidence="2 3" key="1">
    <citation type="journal article" date="2022" name="bioRxiv">
        <title>Genomics of Preaxostyla Flagellates Illuminates Evolutionary Transitions and the Path Towards Mitochondrial Loss.</title>
        <authorList>
            <person name="Novak L.V.F."/>
            <person name="Treitli S.C."/>
            <person name="Pyrih J."/>
            <person name="Halakuc P."/>
            <person name="Pipaliya S.V."/>
            <person name="Vacek V."/>
            <person name="Brzon O."/>
            <person name="Soukal P."/>
            <person name="Eme L."/>
            <person name="Dacks J.B."/>
            <person name="Karnkowska A."/>
            <person name="Elias M."/>
            <person name="Hampl V."/>
        </authorList>
    </citation>
    <scope>NUCLEOTIDE SEQUENCE [LARGE SCALE GENOMIC DNA]</scope>
    <source>
        <strain evidence="2">NAU3</strain>
        <tissue evidence="2">Gut</tissue>
    </source>
</reference>
<name>A0ABQ9YJI2_9EUKA</name>
<dbReference type="InterPro" id="IPR038717">
    <property type="entry name" value="Tc1-like_DDE_dom"/>
</dbReference>
<gene>
    <name evidence="2" type="ORF">BLNAU_970</name>
</gene>
<feature type="domain" description="Tc1-like transposase DDE" evidence="1">
    <location>
        <begin position="13"/>
        <end position="77"/>
    </location>
</feature>
<dbReference type="InterPro" id="IPR036397">
    <property type="entry name" value="RNaseH_sf"/>
</dbReference>
<accession>A0ABQ9YJI2</accession>
<comment type="caution">
    <text evidence="2">The sequence shown here is derived from an EMBL/GenBank/DDBJ whole genome shotgun (WGS) entry which is preliminary data.</text>
</comment>
<dbReference type="Proteomes" id="UP001281761">
    <property type="component" value="Unassembled WGS sequence"/>
</dbReference>
<evidence type="ECO:0000313" key="2">
    <source>
        <dbReference type="EMBL" id="KAK2963893.1"/>
    </source>
</evidence>
<organism evidence="2 3">
    <name type="scientific">Blattamonas nauphoetae</name>
    <dbReference type="NCBI Taxonomy" id="2049346"/>
    <lineage>
        <taxon>Eukaryota</taxon>
        <taxon>Metamonada</taxon>
        <taxon>Preaxostyla</taxon>
        <taxon>Oxymonadida</taxon>
        <taxon>Blattamonas</taxon>
    </lineage>
</organism>
<protein>
    <recommendedName>
        <fullName evidence="1">Tc1-like transposase DDE domain-containing protein</fullName>
    </recommendedName>
</protein>
<evidence type="ECO:0000313" key="3">
    <source>
        <dbReference type="Proteomes" id="UP001281761"/>
    </source>
</evidence>
<sequence length="128" mass="14538">MLTTEWKRTNLAHKKPQLSLVTDNAPWHVGQGGFQLSQSAGIRKHKLPPTSPDLNPIETLWAMMSRRLYQGGKTYSTDSKLETAVQKVWSDLSQETINSLVLSIRDRAMEVVLADGDEVKWKTKNQYL</sequence>
<keyword evidence="3" id="KW-1185">Reference proteome</keyword>
<evidence type="ECO:0000259" key="1">
    <source>
        <dbReference type="Pfam" id="PF13358"/>
    </source>
</evidence>
<dbReference type="Pfam" id="PF13358">
    <property type="entry name" value="DDE_3"/>
    <property type="match status" value="1"/>
</dbReference>
<dbReference type="Gene3D" id="3.30.420.10">
    <property type="entry name" value="Ribonuclease H-like superfamily/Ribonuclease H"/>
    <property type="match status" value="1"/>
</dbReference>